<dbReference type="OrthoDB" id="10496816at2759"/>
<name>A0A8H6TM12_MYCCL</name>
<proteinExistence type="predicted"/>
<keyword evidence="2" id="KW-1185">Reference proteome</keyword>
<organism evidence="1 2">
    <name type="scientific">Mycena chlorophos</name>
    <name type="common">Agaric fungus</name>
    <name type="synonym">Agaricus chlorophos</name>
    <dbReference type="NCBI Taxonomy" id="658473"/>
    <lineage>
        <taxon>Eukaryota</taxon>
        <taxon>Fungi</taxon>
        <taxon>Dikarya</taxon>
        <taxon>Basidiomycota</taxon>
        <taxon>Agaricomycotina</taxon>
        <taxon>Agaricomycetes</taxon>
        <taxon>Agaricomycetidae</taxon>
        <taxon>Agaricales</taxon>
        <taxon>Marasmiineae</taxon>
        <taxon>Mycenaceae</taxon>
        <taxon>Mycena</taxon>
    </lineage>
</organism>
<gene>
    <name evidence="1" type="ORF">HMN09_00322600</name>
</gene>
<protein>
    <submittedName>
        <fullName evidence="1">Uncharacterized protein</fullName>
    </submittedName>
</protein>
<dbReference type="AlphaFoldDB" id="A0A8H6TM12"/>
<reference evidence="1" key="1">
    <citation type="submission" date="2020-05" db="EMBL/GenBank/DDBJ databases">
        <title>Mycena genomes resolve the evolution of fungal bioluminescence.</title>
        <authorList>
            <person name="Tsai I.J."/>
        </authorList>
    </citation>
    <scope>NUCLEOTIDE SEQUENCE</scope>
    <source>
        <strain evidence="1">110903Hualien_Pintung</strain>
    </source>
</reference>
<dbReference type="EMBL" id="JACAZE010000004">
    <property type="protein sequence ID" value="KAF7318145.1"/>
    <property type="molecule type" value="Genomic_DNA"/>
</dbReference>
<sequence length="192" mass="21520">MYPANGSALLLPRSANGDACNADDDARNSVLNSYAASGLVTPEGMAELEAYLRVCPPHSVSHAQDVIDTLQHAQATDVPYIVHKDPPPGVELYYYDIPNTELRVLYHEFVRPRTAAYANVAFQWNFYIRSSKQQALDYTPLVELEGPFEKEWDAIQLYIAPSAGVLRIDKQHIVRLPQDPGLPAIPLRRLYE</sequence>
<accession>A0A8H6TM12</accession>
<comment type="caution">
    <text evidence="1">The sequence shown here is derived from an EMBL/GenBank/DDBJ whole genome shotgun (WGS) entry which is preliminary data.</text>
</comment>
<evidence type="ECO:0000313" key="1">
    <source>
        <dbReference type="EMBL" id="KAF7318145.1"/>
    </source>
</evidence>
<dbReference type="Proteomes" id="UP000613580">
    <property type="component" value="Unassembled WGS sequence"/>
</dbReference>
<evidence type="ECO:0000313" key="2">
    <source>
        <dbReference type="Proteomes" id="UP000613580"/>
    </source>
</evidence>